<organism evidence="2 3">
    <name type="scientific">Mycena maculata</name>
    <dbReference type="NCBI Taxonomy" id="230809"/>
    <lineage>
        <taxon>Eukaryota</taxon>
        <taxon>Fungi</taxon>
        <taxon>Dikarya</taxon>
        <taxon>Basidiomycota</taxon>
        <taxon>Agaricomycotina</taxon>
        <taxon>Agaricomycetes</taxon>
        <taxon>Agaricomycetidae</taxon>
        <taxon>Agaricales</taxon>
        <taxon>Marasmiineae</taxon>
        <taxon>Mycenaceae</taxon>
        <taxon>Mycena</taxon>
    </lineage>
</organism>
<dbReference type="AlphaFoldDB" id="A0AAD7HE75"/>
<protein>
    <submittedName>
        <fullName evidence="2">Uncharacterized protein</fullName>
    </submittedName>
</protein>
<name>A0AAD7HE75_9AGAR</name>
<dbReference type="Proteomes" id="UP001215280">
    <property type="component" value="Unassembled WGS sequence"/>
</dbReference>
<evidence type="ECO:0000256" key="1">
    <source>
        <dbReference type="SAM" id="MobiDB-lite"/>
    </source>
</evidence>
<feature type="region of interest" description="Disordered" evidence="1">
    <location>
        <begin position="1"/>
        <end position="27"/>
    </location>
</feature>
<evidence type="ECO:0000313" key="2">
    <source>
        <dbReference type="EMBL" id="KAJ7718205.1"/>
    </source>
</evidence>
<feature type="compositionally biased region" description="Basic and acidic residues" evidence="1">
    <location>
        <begin position="17"/>
        <end position="27"/>
    </location>
</feature>
<accession>A0AAD7HE75</accession>
<keyword evidence="3" id="KW-1185">Reference proteome</keyword>
<gene>
    <name evidence="2" type="ORF">DFH07DRAFT_1011957</name>
</gene>
<dbReference type="EMBL" id="JARJLG010000309">
    <property type="protein sequence ID" value="KAJ7718205.1"/>
    <property type="molecule type" value="Genomic_DNA"/>
</dbReference>
<sequence>MACYRTASHVRATSRPQHRDTARAQPREQAQRLDACVFVGHFRFPVPPPTPAAILSGGYRPEEGECIEYVPRRPEFCGRPSLSIAFAVHRHPAPYLKEILRGRIVLDGAHDTVMADHGWSRTLWALEWPGYALASNRLAVAGLTRTTLAQEIAGTVALFLRDAARAPAPLGENSAWAARNVHFGDIRLVALNYYGRVWIPVLALDAV</sequence>
<evidence type="ECO:0000313" key="3">
    <source>
        <dbReference type="Proteomes" id="UP001215280"/>
    </source>
</evidence>
<comment type="caution">
    <text evidence="2">The sequence shown here is derived from an EMBL/GenBank/DDBJ whole genome shotgun (WGS) entry which is preliminary data.</text>
</comment>
<proteinExistence type="predicted"/>
<reference evidence="2" key="1">
    <citation type="submission" date="2023-03" db="EMBL/GenBank/DDBJ databases">
        <title>Massive genome expansion in bonnet fungi (Mycena s.s.) driven by repeated elements and novel gene families across ecological guilds.</title>
        <authorList>
            <consortium name="Lawrence Berkeley National Laboratory"/>
            <person name="Harder C.B."/>
            <person name="Miyauchi S."/>
            <person name="Viragh M."/>
            <person name="Kuo A."/>
            <person name="Thoen E."/>
            <person name="Andreopoulos B."/>
            <person name="Lu D."/>
            <person name="Skrede I."/>
            <person name="Drula E."/>
            <person name="Henrissat B."/>
            <person name="Morin E."/>
            <person name="Kohler A."/>
            <person name="Barry K."/>
            <person name="LaButti K."/>
            <person name="Morin E."/>
            <person name="Salamov A."/>
            <person name="Lipzen A."/>
            <person name="Mereny Z."/>
            <person name="Hegedus B."/>
            <person name="Baldrian P."/>
            <person name="Stursova M."/>
            <person name="Weitz H."/>
            <person name="Taylor A."/>
            <person name="Grigoriev I.V."/>
            <person name="Nagy L.G."/>
            <person name="Martin F."/>
            <person name="Kauserud H."/>
        </authorList>
    </citation>
    <scope>NUCLEOTIDE SEQUENCE</scope>
    <source>
        <strain evidence="2">CBHHK188m</strain>
    </source>
</reference>